<protein>
    <submittedName>
        <fullName evidence="5">CALL5-like protein</fullName>
    </submittedName>
</protein>
<reference evidence="5" key="1">
    <citation type="submission" date="2022-11" db="EMBL/GenBank/DDBJ databases">
        <title>Centuries of genome instability and evolution in soft-shell clam transmissible cancer (bioRxiv).</title>
        <authorList>
            <person name="Hart S.F.M."/>
            <person name="Yonemitsu M.A."/>
            <person name="Giersch R.M."/>
            <person name="Beal B.F."/>
            <person name="Arriagada G."/>
            <person name="Davis B.W."/>
            <person name="Ostrander E.A."/>
            <person name="Goff S.P."/>
            <person name="Metzger M.J."/>
        </authorList>
    </citation>
    <scope>NUCLEOTIDE SEQUENCE</scope>
    <source>
        <strain evidence="5">MELC-2E11</strain>
        <tissue evidence="5">Siphon/mantle</tissue>
    </source>
</reference>
<gene>
    <name evidence="5" type="ORF">MAR_010005</name>
</gene>
<dbReference type="CDD" id="cd00051">
    <property type="entry name" value="EFh"/>
    <property type="match status" value="1"/>
</dbReference>
<evidence type="ECO:0000256" key="1">
    <source>
        <dbReference type="ARBA" id="ARBA00022723"/>
    </source>
</evidence>
<dbReference type="InterPro" id="IPR051581">
    <property type="entry name" value="Ca-bind"/>
</dbReference>
<keyword evidence="6" id="KW-1185">Reference proteome</keyword>
<sequence>MNGKISMARPIPSEEQANKFFDEVNTDGNDEVSIQELINKLEQCGYSQDKCISIFTDIDKNCDKKISRHEFVDEVCKKAREDAVADIFAAADRDGSGQISRDEMINYLKETGALDKDIQRIDEQFQKADADGSGFMDRGEFENVMKKGC</sequence>
<dbReference type="InterPro" id="IPR018247">
    <property type="entry name" value="EF_Hand_1_Ca_BS"/>
</dbReference>
<keyword evidence="2" id="KW-0677">Repeat</keyword>
<keyword evidence="1" id="KW-0479">Metal-binding</keyword>
<name>A0ABY7E3P6_MYAAR</name>
<dbReference type="InterPro" id="IPR002048">
    <property type="entry name" value="EF_hand_dom"/>
</dbReference>
<evidence type="ECO:0000313" key="5">
    <source>
        <dbReference type="EMBL" id="WAR03447.1"/>
    </source>
</evidence>
<dbReference type="PROSITE" id="PS50222">
    <property type="entry name" value="EF_HAND_2"/>
    <property type="match status" value="3"/>
</dbReference>
<feature type="domain" description="EF-hand" evidence="4">
    <location>
        <begin position="116"/>
        <end position="149"/>
    </location>
</feature>
<evidence type="ECO:0000256" key="3">
    <source>
        <dbReference type="ARBA" id="ARBA00022837"/>
    </source>
</evidence>
<dbReference type="Gene3D" id="1.10.238.10">
    <property type="entry name" value="EF-hand"/>
    <property type="match status" value="2"/>
</dbReference>
<dbReference type="Pfam" id="PF13499">
    <property type="entry name" value="EF-hand_7"/>
    <property type="match status" value="1"/>
</dbReference>
<feature type="domain" description="EF-hand" evidence="4">
    <location>
        <begin position="79"/>
        <end position="114"/>
    </location>
</feature>
<dbReference type="EMBL" id="CP111015">
    <property type="protein sequence ID" value="WAR03447.1"/>
    <property type="molecule type" value="Genomic_DNA"/>
</dbReference>
<dbReference type="InterPro" id="IPR011992">
    <property type="entry name" value="EF-hand-dom_pair"/>
</dbReference>
<accession>A0ABY7E3P6</accession>
<organism evidence="5 6">
    <name type="scientific">Mya arenaria</name>
    <name type="common">Soft-shell clam</name>
    <dbReference type="NCBI Taxonomy" id="6604"/>
    <lineage>
        <taxon>Eukaryota</taxon>
        <taxon>Metazoa</taxon>
        <taxon>Spiralia</taxon>
        <taxon>Lophotrochozoa</taxon>
        <taxon>Mollusca</taxon>
        <taxon>Bivalvia</taxon>
        <taxon>Autobranchia</taxon>
        <taxon>Heteroconchia</taxon>
        <taxon>Euheterodonta</taxon>
        <taxon>Imparidentia</taxon>
        <taxon>Neoheterodontei</taxon>
        <taxon>Myida</taxon>
        <taxon>Myoidea</taxon>
        <taxon>Myidae</taxon>
        <taxon>Mya</taxon>
    </lineage>
</organism>
<evidence type="ECO:0000313" key="6">
    <source>
        <dbReference type="Proteomes" id="UP001164746"/>
    </source>
</evidence>
<dbReference type="PANTHER" id="PTHR34524">
    <property type="entry name" value="CALCYPHOSIN"/>
    <property type="match status" value="1"/>
</dbReference>
<dbReference type="PROSITE" id="PS00018">
    <property type="entry name" value="EF_HAND_1"/>
    <property type="match status" value="2"/>
</dbReference>
<evidence type="ECO:0000259" key="4">
    <source>
        <dbReference type="PROSITE" id="PS50222"/>
    </source>
</evidence>
<proteinExistence type="predicted"/>
<evidence type="ECO:0000256" key="2">
    <source>
        <dbReference type="ARBA" id="ARBA00022737"/>
    </source>
</evidence>
<dbReference type="SMART" id="SM00054">
    <property type="entry name" value="EFh"/>
    <property type="match status" value="4"/>
</dbReference>
<dbReference type="Proteomes" id="UP001164746">
    <property type="component" value="Chromosome 4"/>
</dbReference>
<keyword evidence="3" id="KW-0106">Calcium</keyword>
<dbReference type="SUPFAM" id="SSF47473">
    <property type="entry name" value="EF-hand"/>
    <property type="match status" value="1"/>
</dbReference>
<feature type="domain" description="EF-hand" evidence="4">
    <location>
        <begin position="12"/>
        <end position="47"/>
    </location>
</feature>